<reference evidence="2" key="1">
    <citation type="journal article" date="2017" name="Genome Biol.">
        <title>Comparative genomics reveals high biological diversity and specific adaptations in the industrially and medically important fungal genus Aspergillus.</title>
        <authorList>
            <person name="de Vries R.P."/>
            <person name="Riley R."/>
            <person name="Wiebenga A."/>
            <person name="Aguilar-Osorio G."/>
            <person name="Amillis S."/>
            <person name="Uchima C.A."/>
            <person name="Anderluh G."/>
            <person name="Asadollahi M."/>
            <person name="Askin M."/>
            <person name="Barry K."/>
            <person name="Battaglia E."/>
            <person name="Bayram O."/>
            <person name="Benocci T."/>
            <person name="Braus-Stromeyer S.A."/>
            <person name="Caldana C."/>
            <person name="Canovas D."/>
            <person name="Cerqueira G.C."/>
            <person name="Chen F."/>
            <person name="Chen W."/>
            <person name="Choi C."/>
            <person name="Clum A."/>
            <person name="Dos Santos R.A."/>
            <person name="Damasio A.R."/>
            <person name="Diallinas G."/>
            <person name="Emri T."/>
            <person name="Fekete E."/>
            <person name="Flipphi M."/>
            <person name="Freyberg S."/>
            <person name="Gallo A."/>
            <person name="Gournas C."/>
            <person name="Habgood R."/>
            <person name="Hainaut M."/>
            <person name="Harispe M.L."/>
            <person name="Henrissat B."/>
            <person name="Hilden K.S."/>
            <person name="Hope R."/>
            <person name="Hossain A."/>
            <person name="Karabika E."/>
            <person name="Karaffa L."/>
            <person name="Karanyi Z."/>
            <person name="Krasevec N."/>
            <person name="Kuo A."/>
            <person name="Kusch H."/>
            <person name="LaButti K."/>
            <person name="Lagendijk E.L."/>
            <person name="Lapidus A."/>
            <person name="Levasseur A."/>
            <person name="Lindquist E."/>
            <person name="Lipzen A."/>
            <person name="Logrieco A.F."/>
            <person name="MacCabe A."/>
            <person name="Maekelae M.R."/>
            <person name="Malavazi I."/>
            <person name="Melin P."/>
            <person name="Meyer V."/>
            <person name="Mielnichuk N."/>
            <person name="Miskei M."/>
            <person name="Molnar A.P."/>
            <person name="Mule G."/>
            <person name="Ngan C.Y."/>
            <person name="Orejas M."/>
            <person name="Orosz E."/>
            <person name="Ouedraogo J.P."/>
            <person name="Overkamp K.M."/>
            <person name="Park H.-S."/>
            <person name="Perrone G."/>
            <person name="Piumi F."/>
            <person name="Punt P.J."/>
            <person name="Ram A.F."/>
            <person name="Ramon A."/>
            <person name="Rauscher S."/>
            <person name="Record E."/>
            <person name="Riano-Pachon D.M."/>
            <person name="Robert V."/>
            <person name="Roehrig J."/>
            <person name="Ruller R."/>
            <person name="Salamov A."/>
            <person name="Salih N.S."/>
            <person name="Samson R.A."/>
            <person name="Sandor E."/>
            <person name="Sanguinetti M."/>
            <person name="Schuetze T."/>
            <person name="Sepcic K."/>
            <person name="Shelest E."/>
            <person name="Sherlock G."/>
            <person name="Sophianopoulou V."/>
            <person name="Squina F.M."/>
            <person name="Sun H."/>
            <person name="Susca A."/>
            <person name="Todd R.B."/>
            <person name="Tsang A."/>
            <person name="Unkles S.E."/>
            <person name="van de Wiele N."/>
            <person name="van Rossen-Uffink D."/>
            <person name="Oliveira J.V."/>
            <person name="Vesth T.C."/>
            <person name="Visser J."/>
            <person name="Yu J.-H."/>
            <person name="Zhou M."/>
            <person name="Andersen M.R."/>
            <person name="Archer D.B."/>
            <person name="Baker S.E."/>
            <person name="Benoit I."/>
            <person name="Brakhage A.A."/>
            <person name="Braus G.H."/>
            <person name="Fischer R."/>
            <person name="Frisvad J.C."/>
            <person name="Goldman G.H."/>
            <person name="Houbraken J."/>
            <person name="Oakley B."/>
            <person name="Pocsi I."/>
            <person name="Scazzocchio C."/>
            <person name="Seiboth B."/>
            <person name="vanKuyk P.A."/>
            <person name="Wortman J."/>
            <person name="Dyer P.S."/>
            <person name="Grigoriev I.V."/>
        </authorList>
    </citation>
    <scope>NUCLEOTIDE SEQUENCE [LARGE SCALE GENOMIC DNA]</scope>
    <source>
        <strain evidence="2">CBS 516.65</strain>
    </source>
</reference>
<keyword evidence="2" id="KW-1185">Reference proteome</keyword>
<accession>A0A1L9VKR4</accession>
<sequence>MAGEEAAQVLSLISSEANIMSSKTTQKTTYSTSGCTVFLVVFLPNLAFDNVMVICYLRSNSPKHAVSENGCSVSNDCICSTLNPKDQEEPDSSAPRAFRCVQSLLSIVILAGVLYLVSIRDAIMAEFSPDISHSQSKCGLLRSLPRELPWVPLMTREAG</sequence>
<gene>
    <name evidence="1" type="ORF">ASPGLDRAFT_1450426</name>
</gene>
<organism evidence="1 2">
    <name type="scientific">Aspergillus glaucus CBS 516.65</name>
    <dbReference type="NCBI Taxonomy" id="1160497"/>
    <lineage>
        <taxon>Eukaryota</taxon>
        <taxon>Fungi</taxon>
        <taxon>Dikarya</taxon>
        <taxon>Ascomycota</taxon>
        <taxon>Pezizomycotina</taxon>
        <taxon>Eurotiomycetes</taxon>
        <taxon>Eurotiomycetidae</taxon>
        <taxon>Eurotiales</taxon>
        <taxon>Aspergillaceae</taxon>
        <taxon>Aspergillus</taxon>
        <taxon>Aspergillus subgen. Aspergillus</taxon>
    </lineage>
</organism>
<dbReference type="Proteomes" id="UP000184300">
    <property type="component" value="Unassembled WGS sequence"/>
</dbReference>
<dbReference type="EMBL" id="KV878896">
    <property type="protein sequence ID" value="OJJ84519.1"/>
    <property type="molecule type" value="Genomic_DNA"/>
</dbReference>
<dbReference type="VEuPathDB" id="FungiDB:ASPGLDRAFT_1450426"/>
<name>A0A1L9VKR4_ASPGL</name>
<protein>
    <submittedName>
        <fullName evidence="1">Uncharacterized protein</fullName>
    </submittedName>
</protein>
<proteinExistence type="predicted"/>
<dbReference type="RefSeq" id="XP_022401217.1">
    <property type="nucleotide sequence ID" value="XM_022541839.1"/>
</dbReference>
<evidence type="ECO:0000313" key="2">
    <source>
        <dbReference type="Proteomes" id="UP000184300"/>
    </source>
</evidence>
<dbReference type="GeneID" id="34458100"/>
<evidence type="ECO:0000313" key="1">
    <source>
        <dbReference type="EMBL" id="OJJ84519.1"/>
    </source>
</evidence>
<dbReference type="AlphaFoldDB" id="A0A1L9VKR4"/>